<dbReference type="InterPro" id="IPR036922">
    <property type="entry name" value="Rieske_2Fe-2S_sf"/>
</dbReference>
<organism evidence="7 8">
    <name type="scientific">Geodermatophilus obscurus</name>
    <dbReference type="NCBI Taxonomy" id="1861"/>
    <lineage>
        <taxon>Bacteria</taxon>
        <taxon>Bacillati</taxon>
        <taxon>Actinomycetota</taxon>
        <taxon>Actinomycetes</taxon>
        <taxon>Geodermatophilales</taxon>
        <taxon>Geodermatophilaceae</taxon>
        <taxon>Geodermatophilus</taxon>
    </lineage>
</organism>
<gene>
    <name evidence="7" type="ORF">SAMN05660350_00012</name>
</gene>
<dbReference type="PANTHER" id="PTHR21266">
    <property type="entry name" value="IRON-SULFUR DOMAIN CONTAINING PROTEIN"/>
    <property type="match status" value="1"/>
</dbReference>
<evidence type="ECO:0000256" key="2">
    <source>
        <dbReference type="ARBA" id="ARBA00022723"/>
    </source>
</evidence>
<dbReference type="Gene3D" id="2.102.10.10">
    <property type="entry name" value="Rieske [2Fe-2S] iron-sulphur domain"/>
    <property type="match status" value="1"/>
</dbReference>
<keyword evidence="5" id="KW-0411">Iron-sulfur</keyword>
<keyword evidence="1" id="KW-0001">2Fe-2S</keyword>
<protein>
    <submittedName>
        <fullName evidence="7">Vanillate demethylase subunit A</fullName>
    </submittedName>
</protein>
<dbReference type="PANTHER" id="PTHR21266:SF60">
    <property type="entry name" value="3-KETOSTEROID-9-ALPHA-MONOOXYGENASE, OXYGENASE COMPONENT"/>
    <property type="match status" value="1"/>
</dbReference>
<keyword evidence="3" id="KW-0560">Oxidoreductase</keyword>
<evidence type="ECO:0000256" key="5">
    <source>
        <dbReference type="ARBA" id="ARBA00023014"/>
    </source>
</evidence>
<keyword evidence="7" id="KW-0489">Methyltransferase</keyword>
<dbReference type="SUPFAM" id="SSF50022">
    <property type="entry name" value="ISP domain"/>
    <property type="match status" value="1"/>
</dbReference>
<dbReference type="AlphaFoldDB" id="A0A1M7RRG3"/>
<dbReference type="InterPro" id="IPR044043">
    <property type="entry name" value="VanA_C_cat"/>
</dbReference>
<dbReference type="InterPro" id="IPR017941">
    <property type="entry name" value="Rieske_2Fe-2S"/>
</dbReference>
<feature type="domain" description="Rieske" evidence="6">
    <location>
        <begin position="25"/>
        <end position="127"/>
    </location>
</feature>
<evidence type="ECO:0000256" key="1">
    <source>
        <dbReference type="ARBA" id="ARBA00022714"/>
    </source>
</evidence>
<evidence type="ECO:0000313" key="7">
    <source>
        <dbReference type="EMBL" id="SHN48829.1"/>
    </source>
</evidence>
<dbReference type="Gene3D" id="3.90.380.10">
    <property type="entry name" value="Naphthalene 1,2-dioxygenase Alpha Subunit, Chain A, domain 1"/>
    <property type="match status" value="1"/>
</dbReference>
<evidence type="ECO:0000256" key="3">
    <source>
        <dbReference type="ARBA" id="ARBA00023002"/>
    </source>
</evidence>
<dbReference type="EMBL" id="FRDM01000001">
    <property type="protein sequence ID" value="SHN48829.1"/>
    <property type="molecule type" value="Genomic_DNA"/>
</dbReference>
<evidence type="ECO:0000259" key="6">
    <source>
        <dbReference type="PROSITE" id="PS51296"/>
    </source>
</evidence>
<dbReference type="SUPFAM" id="SSF55961">
    <property type="entry name" value="Bet v1-like"/>
    <property type="match status" value="1"/>
</dbReference>
<dbReference type="Pfam" id="PF19112">
    <property type="entry name" value="VanA_C"/>
    <property type="match status" value="1"/>
</dbReference>
<dbReference type="GO" id="GO:0051537">
    <property type="term" value="F:2 iron, 2 sulfur cluster binding"/>
    <property type="evidence" value="ECO:0007669"/>
    <property type="project" value="UniProtKB-KW"/>
</dbReference>
<dbReference type="GO" id="GO:0032259">
    <property type="term" value="P:methylation"/>
    <property type="evidence" value="ECO:0007669"/>
    <property type="project" value="UniProtKB-KW"/>
</dbReference>
<dbReference type="OrthoDB" id="5243643at2"/>
<dbReference type="GO" id="GO:0004497">
    <property type="term" value="F:monooxygenase activity"/>
    <property type="evidence" value="ECO:0007669"/>
    <property type="project" value="UniProtKB-ARBA"/>
</dbReference>
<keyword evidence="2" id="KW-0479">Metal-binding</keyword>
<keyword evidence="4" id="KW-0408">Iron</keyword>
<dbReference type="GO" id="GO:0016705">
    <property type="term" value="F:oxidoreductase activity, acting on paired donors, with incorporation or reduction of molecular oxygen"/>
    <property type="evidence" value="ECO:0007669"/>
    <property type="project" value="UniProtKB-ARBA"/>
</dbReference>
<dbReference type="GO" id="GO:0046872">
    <property type="term" value="F:metal ion binding"/>
    <property type="evidence" value="ECO:0007669"/>
    <property type="project" value="UniProtKB-KW"/>
</dbReference>
<dbReference type="GO" id="GO:0008168">
    <property type="term" value="F:methyltransferase activity"/>
    <property type="evidence" value="ECO:0007669"/>
    <property type="project" value="UniProtKB-KW"/>
</dbReference>
<keyword evidence="7" id="KW-0808">Transferase</keyword>
<dbReference type="InterPro" id="IPR050584">
    <property type="entry name" value="Cholesterol_7-desaturase"/>
</dbReference>
<name>A0A1M7RRG3_9ACTN</name>
<sequence length="424" mass="46795">MSAPIQAPGTPSGHAAFRHFPLNAWYAAAWDHEVGRNLLPKTIAGKPIVFYRTTKGRAVALADACWHRLAPLSMGKLRGEDEIMCGYHGICYDADGRATYMPAQETINPSATVHSYPVVERHRYVWVWTGDPALADPDMIPDLYMNDDPNWAGDGKTIHVNCSYQLIVDNLMDLTHEQFVHGSSIGHDALSESDFEVTHAGNTVTVTKWMLGIDPPPFWKRNLQDRYPDYEGPVDRWQIIRYTAPSTVAIDVGVAKAGTGAPEGDRSQGVTGTVINTMTPETDNTCFYLWAFARDWCLDKQVITTRLREGVSNVFFEDEVMLEAQQRGIEANPGYDFYNLNIDAGSMWTRRIVQRLIDRELGTEVEETGEAAGNAAREMSTLTGAANAEEQQNANGGTGQGAEAAEAVARHREQPTAGLMGRGF</sequence>
<proteinExistence type="predicted"/>
<dbReference type="PROSITE" id="PS51296">
    <property type="entry name" value="RIESKE"/>
    <property type="match status" value="1"/>
</dbReference>
<dbReference type="Proteomes" id="UP000184428">
    <property type="component" value="Unassembled WGS sequence"/>
</dbReference>
<dbReference type="Pfam" id="PF00355">
    <property type="entry name" value="Rieske"/>
    <property type="match status" value="1"/>
</dbReference>
<dbReference type="RefSeq" id="WP_072911393.1">
    <property type="nucleotide sequence ID" value="NZ_FRDM01000001.1"/>
</dbReference>
<evidence type="ECO:0000256" key="4">
    <source>
        <dbReference type="ARBA" id="ARBA00023004"/>
    </source>
</evidence>
<dbReference type="CDD" id="cd08878">
    <property type="entry name" value="RHO_alpha_C_DMO-like"/>
    <property type="match status" value="1"/>
</dbReference>
<accession>A0A1M7RRG3</accession>
<reference evidence="7 8" key="1">
    <citation type="submission" date="2016-12" db="EMBL/GenBank/DDBJ databases">
        <authorList>
            <person name="Song W.-J."/>
            <person name="Kurnit D.M."/>
        </authorList>
    </citation>
    <scope>NUCLEOTIDE SEQUENCE [LARGE SCALE GENOMIC DNA]</scope>
    <source>
        <strain evidence="7 8">DSM 43162</strain>
    </source>
</reference>
<evidence type="ECO:0000313" key="8">
    <source>
        <dbReference type="Proteomes" id="UP000184428"/>
    </source>
</evidence>